<evidence type="ECO:0000313" key="6">
    <source>
        <dbReference type="Proteomes" id="UP001454036"/>
    </source>
</evidence>
<keyword evidence="6" id="KW-1185">Reference proteome</keyword>
<evidence type="ECO:0008006" key="7">
    <source>
        <dbReference type="Google" id="ProtNLM"/>
    </source>
</evidence>
<comment type="subcellular location">
    <subcellularLocation>
        <location evidence="1">Cytoplasm</location>
    </subcellularLocation>
</comment>
<comment type="caution">
    <text evidence="5">The sequence shown here is derived from an EMBL/GenBank/DDBJ whole genome shotgun (WGS) entry which is preliminary data.</text>
</comment>
<sequence>MDSIASMASKNAVVIFSKSSCCMSHAIKRLFYDLGVWLYDIIYRNLVLRAEKVCDGSGEDATCSRPVSGTSMSDHLVYYGVEMGCDTDSSCKMVMDPRVAAYASQDQLGNFILTRNLSSLALKTNGEPDHLADSS</sequence>
<dbReference type="GO" id="GO:0005737">
    <property type="term" value="C:cytoplasm"/>
    <property type="evidence" value="ECO:0007669"/>
    <property type="project" value="UniProtKB-SubCell"/>
</dbReference>
<evidence type="ECO:0000256" key="1">
    <source>
        <dbReference type="ARBA" id="ARBA00004496"/>
    </source>
</evidence>
<proteinExistence type="inferred from homology"/>
<dbReference type="Proteomes" id="UP001454036">
    <property type="component" value="Unassembled WGS sequence"/>
</dbReference>
<protein>
    <recommendedName>
        <fullName evidence="7">Glutaredoxin domain-containing protein</fullName>
    </recommendedName>
</protein>
<dbReference type="SUPFAM" id="SSF52833">
    <property type="entry name" value="Thioredoxin-like"/>
    <property type="match status" value="1"/>
</dbReference>
<organism evidence="5 6">
    <name type="scientific">Lithospermum erythrorhizon</name>
    <name type="common">Purple gromwell</name>
    <name type="synonym">Lithospermum officinale var. erythrorhizon</name>
    <dbReference type="NCBI Taxonomy" id="34254"/>
    <lineage>
        <taxon>Eukaryota</taxon>
        <taxon>Viridiplantae</taxon>
        <taxon>Streptophyta</taxon>
        <taxon>Embryophyta</taxon>
        <taxon>Tracheophyta</taxon>
        <taxon>Spermatophyta</taxon>
        <taxon>Magnoliopsida</taxon>
        <taxon>eudicotyledons</taxon>
        <taxon>Gunneridae</taxon>
        <taxon>Pentapetalae</taxon>
        <taxon>asterids</taxon>
        <taxon>lamiids</taxon>
        <taxon>Boraginales</taxon>
        <taxon>Boraginaceae</taxon>
        <taxon>Boraginoideae</taxon>
        <taxon>Lithospermeae</taxon>
        <taxon>Lithospermum</taxon>
    </lineage>
</organism>
<evidence type="ECO:0000256" key="4">
    <source>
        <dbReference type="ARBA" id="ARBA00023284"/>
    </source>
</evidence>
<dbReference type="PANTHER" id="PTHR10168">
    <property type="entry name" value="GLUTAREDOXIN"/>
    <property type="match status" value="1"/>
</dbReference>
<evidence type="ECO:0000256" key="2">
    <source>
        <dbReference type="ARBA" id="ARBA00007568"/>
    </source>
</evidence>
<dbReference type="InterPro" id="IPR036249">
    <property type="entry name" value="Thioredoxin-like_sf"/>
</dbReference>
<dbReference type="Gene3D" id="3.40.30.10">
    <property type="entry name" value="Glutaredoxin"/>
    <property type="match status" value="1"/>
</dbReference>
<dbReference type="PROSITE" id="PS51354">
    <property type="entry name" value="GLUTAREDOXIN_2"/>
    <property type="match status" value="1"/>
</dbReference>
<accession>A0AAV3RJB8</accession>
<evidence type="ECO:0000256" key="3">
    <source>
        <dbReference type="ARBA" id="ARBA00022490"/>
    </source>
</evidence>
<name>A0AAV3RJB8_LITER</name>
<reference evidence="5 6" key="1">
    <citation type="submission" date="2024-01" db="EMBL/GenBank/DDBJ databases">
        <title>The complete chloroplast genome sequence of Lithospermum erythrorhizon: insights into the phylogenetic relationship among Boraginaceae species and the maternal lineages of purple gromwells.</title>
        <authorList>
            <person name="Okada T."/>
            <person name="Watanabe K."/>
        </authorList>
    </citation>
    <scope>NUCLEOTIDE SEQUENCE [LARGE SCALE GENOMIC DNA]</scope>
</reference>
<evidence type="ECO:0000313" key="5">
    <source>
        <dbReference type="EMBL" id="GAA0176494.1"/>
    </source>
</evidence>
<dbReference type="InterPro" id="IPR011905">
    <property type="entry name" value="GlrX-like_pln_2"/>
</dbReference>
<keyword evidence="3" id="KW-0963">Cytoplasm</keyword>
<dbReference type="AlphaFoldDB" id="A0AAV3RJB8"/>
<comment type="similarity">
    <text evidence="2">Belongs to the glutaredoxin family. CC-type subfamily.</text>
</comment>
<dbReference type="EMBL" id="BAABME010010164">
    <property type="protein sequence ID" value="GAA0176494.1"/>
    <property type="molecule type" value="Genomic_DNA"/>
</dbReference>
<keyword evidence="4" id="KW-0676">Redox-active center</keyword>
<gene>
    <name evidence="5" type="ORF">LIER_29475</name>
</gene>